<dbReference type="EMBL" id="PGGS01000230">
    <property type="protein sequence ID" value="PNH06545.1"/>
    <property type="molecule type" value="Genomic_DNA"/>
</dbReference>
<accession>A0A2J8A218</accession>
<name>A0A2J8A218_9CHLO</name>
<organism evidence="1 2">
    <name type="scientific">Tetrabaena socialis</name>
    <dbReference type="NCBI Taxonomy" id="47790"/>
    <lineage>
        <taxon>Eukaryota</taxon>
        <taxon>Viridiplantae</taxon>
        <taxon>Chlorophyta</taxon>
        <taxon>core chlorophytes</taxon>
        <taxon>Chlorophyceae</taxon>
        <taxon>CS clade</taxon>
        <taxon>Chlamydomonadales</taxon>
        <taxon>Tetrabaenaceae</taxon>
        <taxon>Tetrabaena</taxon>
    </lineage>
</organism>
<reference evidence="1 2" key="1">
    <citation type="journal article" date="2017" name="Mol. Biol. Evol.">
        <title>The 4-celled Tetrabaena socialis nuclear genome reveals the essential components for genetic control of cell number at the origin of multicellularity in the volvocine lineage.</title>
        <authorList>
            <person name="Featherston J."/>
            <person name="Arakaki Y."/>
            <person name="Hanschen E.R."/>
            <person name="Ferris P.J."/>
            <person name="Michod R.E."/>
            <person name="Olson B.J.S.C."/>
            <person name="Nozaki H."/>
            <person name="Durand P.M."/>
        </authorList>
    </citation>
    <scope>NUCLEOTIDE SEQUENCE [LARGE SCALE GENOMIC DNA]</scope>
    <source>
        <strain evidence="1 2">NIES-571</strain>
    </source>
</reference>
<comment type="caution">
    <text evidence="1">The sequence shown here is derived from an EMBL/GenBank/DDBJ whole genome shotgun (WGS) entry which is preliminary data.</text>
</comment>
<proteinExistence type="predicted"/>
<protein>
    <submittedName>
        <fullName evidence="1">Uncharacterized protein</fullName>
    </submittedName>
</protein>
<dbReference type="Proteomes" id="UP000236333">
    <property type="component" value="Unassembled WGS sequence"/>
</dbReference>
<dbReference type="AlphaFoldDB" id="A0A2J8A218"/>
<evidence type="ECO:0000313" key="2">
    <source>
        <dbReference type="Proteomes" id="UP000236333"/>
    </source>
</evidence>
<evidence type="ECO:0000313" key="1">
    <source>
        <dbReference type="EMBL" id="PNH06545.1"/>
    </source>
</evidence>
<gene>
    <name evidence="1" type="ORF">TSOC_007084</name>
</gene>
<keyword evidence="2" id="KW-1185">Reference proteome</keyword>
<sequence>MRSCCSPPFPPRNCQNCVSGTQCIDLSRDVAGNVAQAACSYAVDQCTPQRAAATSLQVGRQQCYRAAKNVCLTYGRDYAQNGGASCAGYNNGVGTCNKMEFRRYFNQKLDELCESVGKGIAISLP</sequence>
<dbReference type="OrthoDB" id="535030at2759"/>